<name>A0A381N1J8_9ZZZZ</name>
<evidence type="ECO:0000313" key="1">
    <source>
        <dbReference type="EMBL" id="SUZ47924.1"/>
    </source>
</evidence>
<sequence>MFGSLLLISSSLDRPVVQVREIFKSLAKFEISFALSGVCPKREISTDLNPASLHLCI</sequence>
<accession>A0A381N1J8</accession>
<dbReference type="AlphaFoldDB" id="A0A381N1J8"/>
<proteinExistence type="predicted"/>
<organism evidence="1">
    <name type="scientific">marine metagenome</name>
    <dbReference type="NCBI Taxonomy" id="408172"/>
    <lineage>
        <taxon>unclassified sequences</taxon>
        <taxon>metagenomes</taxon>
        <taxon>ecological metagenomes</taxon>
    </lineage>
</organism>
<dbReference type="EMBL" id="UINC01000043">
    <property type="protein sequence ID" value="SUZ47924.1"/>
    <property type="molecule type" value="Genomic_DNA"/>
</dbReference>
<reference evidence="1" key="1">
    <citation type="submission" date="2018-05" db="EMBL/GenBank/DDBJ databases">
        <authorList>
            <person name="Lanie J.A."/>
            <person name="Ng W.-L."/>
            <person name="Kazmierczak K.M."/>
            <person name="Andrzejewski T.M."/>
            <person name="Davidsen T.M."/>
            <person name="Wayne K.J."/>
            <person name="Tettelin H."/>
            <person name="Glass J.I."/>
            <person name="Rusch D."/>
            <person name="Podicherti R."/>
            <person name="Tsui H.-C.T."/>
            <person name="Winkler M.E."/>
        </authorList>
    </citation>
    <scope>NUCLEOTIDE SEQUENCE</scope>
</reference>
<gene>
    <name evidence="1" type="ORF">METZ01_LOCUS778</name>
</gene>
<protein>
    <submittedName>
        <fullName evidence="1">Uncharacterized protein</fullName>
    </submittedName>
</protein>